<dbReference type="SUPFAM" id="SSF51161">
    <property type="entry name" value="Trimeric LpxA-like enzymes"/>
    <property type="match status" value="1"/>
</dbReference>
<sequence>MKVYQSGDTYIAPKGSFFDGNVHIPGDFIVPPETHIWGSLDVDGRLELGALSTVGKDVRCKSGVIGRSVRIKGALSVGENVTISDNVIVKSVAAGGDIILRPGIKVGEVKSDATIYVYGRILSTRLIGRNVKVIGNQANQ</sequence>
<evidence type="ECO:0000313" key="2">
    <source>
        <dbReference type="Proteomes" id="UP000570823"/>
    </source>
</evidence>
<dbReference type="Gene3D" id="2.160.10.10">
    <property type="entry name" value="Hexapeptide repeat proteins"/>
    <property type="match status" value="1"/>
</dbReference>
<keyword evidence="2" id="KW-1185">Reference proteome</keyword>
<dbReference type="EMBL" id="JABXWR010000001">
    <property type="protein sequence ID" value="NVO66900.1"/>
    <property type="molecule type" value="Genomic_DNA"/>
</dbReference>
<name>A0A7K4HPR8_9EURY</name>
<dbReference type="AlphaFoldDB" id="A0A7K4HPR8"/>
<accession>A0A7K4HPR8</accession>
<organism evidence="1 2">
    <name type="scientific">Methanofollis tationis</name>
    <dbReference type="NCBI Taxonomy" id="81417"/>
    <lineage>
        <taxon>Archaea</taxon>
        <taxon>Methanobacteriati</taxon>
        <taxon>Methanobacteriota</taxon>
        <taxon>Stenosarchaea group</taxon>
        <taxon>Methanomicrobia</taxon>
        <taxon>Methanomicrobiales</taxon>
        <taxon>Methanomicrobiaceae</taxon>
        <taxon>Methanofollis</taxon>
    </lineage>
</organism>
<protein>
    <submittedName>
        <fullName evidence="1">Polymer-forming cytoskeletal protein</fullName>
    </submittedName>
</protein>
<dbReference type="InterPro" id="IPR011004">
    <property type="entry name" value="Trimer_LpxA-like_sf"/>
</dbReference>
<dbReference type="RefSeq" id="WP_004038071.1">
    <property type="nucleotide sequence ID" value="NZ_JABXWR010000001.1"/>
</dbReference>
<gene>
    <name evidence="1" type="ORF">HWN36_06165</name>
</gene>
<dbReference type="Proteomes" id="UP000570823">
    <property type="component" value="Unassembled WGS sequence"/>
</dbReference>
<evidence type="ECO:0000313" key="1">
    <source>
        <dbReference type="EMBL" id="NVO66900.1"/>
    </source>
</evidence>
<proteinExistence type="predicted"/>
<reference evidence="1 2" key="1">
    <citation type="submission" date="2020-06" db="EMBL/GenBank/DDBJ databases">
        <title>Methanofollis fontis sp. nov., a methanogen isolated from marine sediments near a cold seep at Four-Way Closure Ridge offshore southwestern Taiwan.</title>
        <authorList>
            <person name="Chen S.-C."/>
            <person name="Teng N.-H."/>
            <person name="Lin Y.-S."/>
            <person name="Lai M.-C."/>
            <person name="Chen H.-H."/>
            <person name="Wang C.-C."/>
        </authorList>
    </citation>
    <scope>NUCLEOTIDE SEQUENCE [LARGE SCALE GENOMIC DNA]</scope>
    <source>
        <strain evidence="1 2">DSM 2702</strain>
    </source>
</reference>
<dbReference type="OrthoDB" id="114270at2157"/>
<comment type="caution">
    <text evidence="1">The sequence shown here is derived from an EMBL/GenBank/DDBJ whole genome shotgun (WGS) entry which is preliminary data.</text>
</comment>